<dbReference type="InterPro" id="IPR016181">
    <property type="entry name" value="Acyl_CoA_acyltransferase"/>
</dbReference>
<dbReference type="InterPro" id="IPR019467">
    <property type="entry name" value="Hat1_N"/>
</dbReference>
<evidence type="ECO:0000256" key="2">
    <source>
        <dbReference type="ARBA" id="ARBA00013184"/>
    </source>
</evidence>
<dbReference type="EC" id="2.3.1.48" evidence="2"/>
<dbReference type="GO" id="GO:0000781">
    <property type="term" value="C:chromosome, telomeric region"/>
    <property type="evidence" value="ECO:0007669"/>
    <property type="project" value="GOC"/>
</dbReference>
<dbReference type="InterPro" id="IPR002088">
    <property type="entry name" value="Prenyl_trans_a"/>
</dbReference>
<evidence type="ECO:0000256" key="1">
    <source>
        <dbReference type="ARBA" id="ARBA00010543"/>
    </source>
</evidence>
<keyword evidence="5" id="KW-0012">Acyltransferase</keyword>
<gene>
    <name evidence="9" type="ORF">OCS_01961</name>
</gene>
<dbReference type="SUPFAM" id="SSF48439">
    <property type="entry name" value="Protein prenylyltransferase"/>
    <property type="match status" value="1"/>
</dbReference>
<dbReference type="GO" id="GO:0004402">
    <property type="term" value="F:histone acetyltransferase activity"/>
    <property type="evidence" value="ECO:0007669"/>
    <property type="project" value="InterPro"/>
</dbReference>
<dbReference type="EMBL" id="KE652320">
    <property type="protein sequence ID" value="EQL02331.1"/>
    <property type="molecule type" value="Genomic_DNA"/>
</dbReference>
<dbReference type="Proteomes" id="UP000019374">
    <property type="component" value="Unassembled WGS sequence"/>
</dbReference>
<dbReference type="AlphaFoldDB" id="T5AIU3"/>
<name>T5AIU3_OPHSC</name>
<evidence type="ECO:0000256" key="5">
    <source>
        <dbReference type="ARBA" id="ARBA00023315"/>
    </source>
</evidence>
<dbReference type="Pfam" id="PF10394">
    <property type="entry name" value="Hat1_N"/>
    <property type="match status" value="1"/>
</dbReference>
<evidence type="ECO:0000313" key="10">
    <source>
        <dbReference type="Proteomes" id="UP000019374"/>
    </source>
</evidence>
<protein>
    <recommendedName>
        <fullName evidence="3">Histone acetyltransferase type B catalytic subunit</fullName>
        <ecNumber evidence="2">2.3.1.48</ecNumber>
    </recommendedName>
</protein>
<feature type="region of interest" description="Disordered" evidence="7">
    <location>
        <begin position="457"/>
        <end position="495"/>
    </location>
</feature>
<dbReference type="Gene3D" id="3.40.630.30">
    <property type="match status" value="1"/>
</dbReference>
<comment type="similarity">
    <text evidence="1">Belongs to the HAT1 family.</text>
</comment>
<dbReference type="GO" id="GO:0005634">
    <property type="term" value="C:nucleus"/>
    <property type="evidence" value="ECO:0007669"/>
    <property type="project" value="InterPro"/>
</dbReference>
<dbReference type="GO" id="GO:0008318">
    <property type="term" value="F:protein prenyltransferase activity"/>
    <property type="evidence" value="ECO:0007669"/>
    <property type="project" value="InterPro"/>
</dbReference>
<evidence type="ECO:0000256" key="7">
    <source>
        <dbReference type="SAM" id="MobiDB-lite"/>
    </source>
</evidence>
<accession>T5AIU3</accession>
<dbReference type="eggNOG" id="KOG2696">
    <property type="taxonomic scope" value="Eukaryota"/>
</dbReference>
<organism evidence="9 10">
    <name type="scientific">Ophiocordyceps sinensis (strain Co18 / CGMCC 3.14243)</name>
    <name type="common">Yarsagumba caterpillar fungus</name>
    <name type="synonym">Hirsutella sinensis</name>
    <dbReference type="NCBI Taxonomy" id="911162"/>
    <lineage>
        <taxon>Eukaryota</taxon>
        <taxon>Fungi</taxon>
        <taxon>Dikarya</taxon>
        <taxon>Ascomycota</taxon>
        <taxon>Pezizomycotina</taxon>
        <taxon>Sordariomycetes</taxon>
        <taxon>Hypocreomycetidae</taxon>
        <taxon>Hypocreales</taxon>
        <taxon>Ophiocordycipitaceae</taxon>
        <taxon>Ophiocordyceps</taxon>
    </lineage>
</organism>
<dbReference type="InterPro" id="IPR037113">
    <property type="entry name" value="Hat1_N_sf"/>
</dbReference>
<sequence>MEGGKLSPPATMHEEWLENANKALAVSLVAPSSSGLKLVAKFHPKFTYTIFGDGEKIFGYKDLKISLRFRANDMRPHLHTSYSQKLKPPPGVDQPTDVAAVLGEGGHLPKVAFVKGSDFENSSKQLGDNWTPPGTLHATIDGTKGRYEVWKGSLADPAVKQLNSRIQILVPLLIEGGSYIGQSADSDSTELDLSDADRWTVFFLYQTQESPEDSQKTSYVFVGYATVYRFFHFQRPTPPPSPKDTWELPQGDYDLAELPCRTRLSQFVILPPFQGKGNGASLYKTIFETYYAHPQTHELTVENPNEIFDDLRDICDLTFLRTIPEFSALSLDTSVSIPDSGVVPPLVVGGDALESIRLKAKIAPRQFARVLEMHLMSGLPVSVRPTLDLDAVVPTPTEADRHQEKIWQLVVKQRLYRHNRDVLSQIEPAERIERLRETLISVELEYARLLAAHDRAAKHSTALPQPQTHGKRKLDETEGGPPSKKGKLETPEPTIETLGERAARRFHQTNPIEDRYQDVGLSGLTAAEKKTYVKSRLILPVAEHAVSLSNKTEREFWKQVSKEALPVRRLRKDYSWGKDRSGRDFGTYKLDDFEQRSLKHARLTALDILHRHFLTKRRLARNEGVDVASAELEEEKKRRINMAALKRDLYGEIIGTLANDPEWDDVIPIPLNEPEDALAKIAYPDDYAEAVSYLRAVMAVDECSPRCLRLTEHVISMNPAHYTVWLYRFKIITVLKQSVPEEIEWLNEMPINFREYVGRFTKKLLKRAYSPVIASDGEAVKKLGESEMEFITAILAEDTKNYHVWSYRQYLVGRLGLWTPNELGSTECMIEDDVRNNSAWSHRFFVVFSDPQVSTNGLPPTAHDARVPDSIIDREVVYTKDKIRIAPQNQSGWNYLRGVMAKGGRSLATVEEFASQFVSGLGQDSETVQSSLALDLLADAYHEKGDKDKAKLCLQRLWEKWDPVREGYWKYRAAELERAT</sequence>
<dbReference type="GO" id="GO:0031509">
    <property type="term" value="P:subtelomeric heterochromatin formation"/>
    <property type="evidence" value="ECO:0007669"/>
    <property type="project" value="InterPro"/>
</dbReference>
<evidence type="ECO:0000256" key="6">
    <source>
        <dbReference type="ARBA" id="ARBA00048017"/>
    </source>
</evidence>
<dbReference type="Gene3D" id="1.25.40.120">
    <property type="entry name" value="Protein prenylyltransferase"/>
    <property type="match status" value="1"/>
</dbReference>
<evidence type="ECO:0000259" key="8">
    <source>
        <dbReference type="Pfam" id="PF10394"/>
    </source>
</evidence>
<dbReference type="PANTHER" id="PTHR12046">
    <property type="entry name" value="HISTONE ACETYLTRANSFERASE TYPE B CATALYTIC SUBUNIT"/>
    <property type="match status" value="1"/>
</dbReference>
<evidence type="ECO:0000256" key="4">
    <source>
        <dbReference type="ARBA" id="ARBA00022679"/>
    </source>
</evidence>
<dbReference type="PROSITE" id="PS51147">
    <property type="entry name" value="PFTA"/>
    <property type="match status" value="4"/>
</dbReference>
<dbReference type="OrthoDB" id="10253098at2759"/>
<feature type="domain" description="Histone acetyl transferase HAT1 N-terminal" evidence="8">
    <location>
        <begin position="16"/>
        <end position="175"/>
    </location>
</feature>
<comment type="catalytic activity">
    <reaction evidence="6">
        <text>L-lysyl-[protein] + acetyl-CoA = N(6)-acetyl-L-lysyl-[protein] + CoA + H(+)</text>
        <dbReference type="Rhea" id="RHEA:45948"/>
        <dbReference type="Rhea" id="RHEA-COMP:9752"/>
        <dbReference type="Rhea" id="RHEA-COMP:10731"/>
        <dbReference type="ChEBI" id="CHEBI:15378"/>
        <dbReference type="ChEBI" id="CHEBI:29969"/>
        <dbReference type="ChEBI" id="CHEBI:57287"/>
        <dbReference type="ChEBI" id="CHEBI:57288"/>
        <dbReference type="ChEBI" id="CHEBI:61930"/>
        <dbReference type="EC" id="2.3.1.48"/>
    </reaction>
</comment>
<keyword evidence="4 9" id="KW-0808">Transferase</keyword>
<dbReference type="Pfam" id="PF01239">
    <property type="entry name" value="PPTA"/>
    <property type="match status" value="4"/>
</dbReference>
<evidence type="ECO:0000313" key="9">
    <source>
        <dbReference type="EMBL" id="EQL02331.1"/>
    </source>
</evidence>
<dbReference type="eggNOG" id="KOG0530">
    <property type="taxonomic scope" value="Eukaryota"/>
</dbReference>
<dbReference type="HOGENOM" id="CLU_303664_0_0_1"/>
<proteinExistence type="inferred from homology"/>
<dbReference type="InterPro" id="IPR017380">
    <property type="entry name" value="Hist_AcTrfase_B-typ_cat-su"/>
</dbReference>
<dbReference type="Gene3D" id="3.90.360.10">
    <property type="entry name" value="Histone acetyl transferase 1 (HAT1), N-terminal domain"/>
    <property type="match status" value="1"/>
</dbReference>
<dbReference type="SUPFAM" id="SSF55729">
    <property type="entry name" value="Acyl-CoA N-acyltransferases (Nat)"/>
    <property type="match status" value="1"/>
</dbReference>
<reference evidence="9 10" key="1">
    <citation type="journal article" date="2013" name="Chin. Sci. Bull.">
        <title>Genome survey uncovers the secrets of sex and lifestyle in caterpillar fungus.</title>
        <authorList>
            <person name="Hu X."/>
            <person name="Zhang Y."/>
            <person name="Xiao G."/>
            <person name="Zheng P."/>
            <person name="Xia Y."/>
            <person name="Zhang X."/>
            <person name="St Leger R.J."/>
            <person name="Liu X."/>
            <person name="Wang C."/>
        </authorList>
    </citation>
    <scope>NUCLEOTIDE SEQUENCE [LARGE SCALE GENOMIC DNA]</scope>
    <source>
        <strain evidence="10">Co18 / CGMCC 3.14243</strain>
        <tissue evidence="9">Fruit-body</tissue>
    </source>
</reference>
<evidence type="ECO:0000256" key="3">
    <source>
        <dbReference type="ARBA" id="ARBA00021268"/>
    </source>
</evidence>